<keyword evidence="6" id="KW-1185">Reference proteome</keyword>
<reference evidence="5" key="1">
    <citation type="submission" date="2020-12" db="EMBL/GenBank/DDBJ databases">
        <title>Vagococcus allomyrinae sp. nov. and Enterococcus lavae sp. nov., isolated from the larvae of Allomyrina dichotoma.</title>
        <authorList>
            <person name="Lee S.D."/>
        </authorList>
    </citation>
    <scope>NUCLEOTIDE SEQUENCE</scope>
    <source>
        <strain evidence="5">BWB3-3</strain>
    </source>
</reference>
<evidence type="ECO:0000313" key="5">
    <source>
        <dbReference type="EMBL" id="MBP1040267.1"/>
    </source>
</evidence>
<gene>
    <name evidence="5" type="ORF">I6N95_04490</name>
</gene>
<sequence length="480" mass="55489">MKKLLGKKGLRMLHMINYLYDRDWVTLQHLSKETGYTERTLREDIKYLNVRLAPINIETSKKTGNKLFIPNNYSIKYIYSMLLSESIEFAILEAVFFNTYESIDELAEALYSSTNVVTKAIKHANSVIKKLNFQIGTSPVALIGDEQKITVFFTSYLMARYDVHLPLEEDLVKEINESTIQMHEKLNVTMHPIYRNLLSLQTAIRVYRLKQNSANRYERITSPPNQPAVIEFNERLSILAGLSDSNDFYSDVYRPDGEDPICFSPEDLFSLTKSSPKLKQKIDIFSQLIDTIEKELNITLTSKDRIIHNIYIASFSEMTQLPIIENPNESILKYTKETVPYVYLIVSEVAKSFSSMCNINYSSLLRYILSATEDFFTIGCTAQPKLKVGLYGHFNRLTTFSNLRILKSTFEHQFDITLIDVIFKNTPGKIKESYDLIITEVNDLNIKTDCFCIPFDISAKEIASLHEYYFDTLEKMVENR</sequence>
<dbReference type="PANTHER" id="PTHR30185">
    <property type="entry name" value="CRYPTIC BETA-GLUCOSIDE BGL OPERON ANTITERMINATOR"/>
    <property type="match status" value="1"/>
</dbReference>
<dbReference type="InterPro" id="IPR050661">
    <property type="entry name" value="BglG_antiterminators"/>
</dbReference>
<feature type="domain" description="M protein trans-acting positive regulator (MGA) HTH" evidence="4">
    <location>
        <begin position="8"/>
        <end position="50"/>
    </location>
</feature>
<organism evidence="5 6">
    <name type="scientific">Vagococcus allomyrinae</name>
    <dbReference type="NCBI Taxonomy" id="2794353"/>
    <lineage>
        <taxon>Bacteria</taxon>
        <taxon>Bacillati</taxon>
        <taxon>Bacillota</taxon>
        <taxon>Bacilli</taxon>
        <taxon>Lactobacillales</taxon>
        <taxon>Enterococcaceae</taxon>
        <taxon>Vagococcus</taxon>
    </lineage>
</organism>
<dbReference type="Pfam" id="PF08280">
    <property type="entry name" value="HTH_Mga"/>
    <property type="match status" value="1"/>
</dbReference>
<dbReference type="InterPro" id="IPR013199">
    <property type="entry name" value="HTH_Mga_DNA-bd_dom"/>
</dbReference>
<dbReference type="RefSeq" id="WP_209525159.1">
    <property type="nucleotide sequence ID" value="NZ_JAEEGA010000002.1"/>
</dbReference>
<evidence type="ECO:0000256" key="2">
    <source>
        <dbReference type="ARBA" id="ARBA00023163"/>
    </source>
</evidence>
<evidence type="ECO:0000256" key="1">
    <source>
        <dbReference type="ARBA" id="ARBA00023015"/>
    </source>
</evidence>
<evidence type="ECO:0000313" key="6">
    <source>
        <dbReference type="Proteomes" id="UP000674938"/>
    </source>
</evidence>
<protein>
    <submittedName>
        <fullName evidence="5">Helix-turn-helix domain-containing protein</fullName>
    </submittedName>
</protein>
<keyword evidence="1" id="KW-0805">Transcription regulation</keyword>
<dbReference type="AlphaFoldDB" id="A0A940P2I3"/>
<dbReference type="InterPro" id="IPR036388">
    <property type="entry name" value="WH-like_DNA-bd_sf"/>
</dbReference>
<feature type="domain" description="Mga helix-turn-helix" evidence="3">
    <location>
        <begin position="72"/>
        <end position="156"/>
    </location>
</feature>
<proteinExistence type="predicted"/>
<evidence type="ECO:0000259" key="4">
    <source>
        <dbReference type="Pfam" id="PF08280"/>
    </source>
</evidence>
<dbReference type="Gene3D" id="1.10.10.10">
    <property type="entry name" value="Winged helix-like DNA-binding domain superfamily/Winged helix DNA-binding domain"/>
    <property type="match status" value="1"/>
</dbReference>
<dbReference type="PANTHER" id="PTHR30185:SF18">
    <property type="entry name" value="TRANSCRIPTIONAL REGULATOR MTLR"/>
    <property type="match status" value="1"/>
</dbReference>
<keyword evidence="2" id="KW-0804">Transcription</keyword>
<evidence type="ECO:0000259" key="3">
    <source>
        <dbReference type="Pfam" id="PF05043"/>
    </source>
</evidence>
<dbReference type="Proteomes" id="UP000674938">
    <property type="component" value="Unassembled WGS sequence"/>
</dbReference>
<name>A0A940P2I3_9ENTE</name>
<dbReference type="InterPro" id="IPR007737">
    <property type="entry name" value="Mga_HTH"/>
</dbReference>
<accession>A0A940P2I3</accession>
<comment type="caution">
    <text evidence="5">The sequence shown here is derived from an EMBL/GenBank/DDBJ whole genome shotgun (WGS) entry which is preliminary data.</text>
</comment>
<dbReference type="Pfam" id="PF05043">
    <property type="entry name" value="Mga"/>
    <property type="match status" value="1"/>
</dbReference>
<dbReference type="EMBL" id="JAEEGA010000002">
    <property type="protein sequence ID" value="MBP1040267.1"/>
    <property type="molecule type" value="Genomic_DNA"/>
</dbReference>